<dbReference type="Pfam" id="PF20199">
    <property type="entry name" value="RepSA"/>
    <property type="match status" value="1"/>
</dbReference>
<gene>
    <name evidence="1" type="ORF">FB384_001367</name>
</gene>
<evidence type="ECO:0000313" key="1">
    <source>
        <dbReference type="EMBL" id="MBB3662463.1"/>
    </source>
</evidence>
<dbReference type="InterPro" id="IPR046828">
    <property type="entry name" value="RepSA"/>
</dbReference>
<reference evidence="1 2" key="1">
    <citation type="submission" date="2020-08" db="EMBL/GenBank/DDBJ databases">
        <title>Sequencing the genomes of 1000 actinobacteria strains.</title>
        <authorList>
            <person name="Klenk H.-P."/>
        </authorList>
    </citation>
    <scope>NUCLEOTIDE SEQUENCE [LARGE SCALE GENOMIC DNA]</scope>
    <source>
        <strain evidence="1 2">DSM 45267</strain>
    </source>
</reference>
<evidence type="ECO:0000313" key="2">
    <source>
        <dbReference type="Proteomes" id="UP000564573"/>
    </source>
</evidence>
<dbReference type="EMBL" id="JACIBS010000001">
    <property type="protein sequence ID" value="MBB3662463.1"/>
    <property type="molecule type" value="Genomic_DNA"/>
</dbReference>
<protein>
    <recommendedName>
        <fullName evidence="3">Replication initiation protein</fullName>
    </recommendedName>
</protein>
<organism evidence="1 2">
    <name type="scientific">Prauserella sediminis</name>
    <dbReference type="NCBI Taxonomy" id="577680"/>
    <lineage>
        <taxon>Bacteria</taxon>
        <taxon>Bacillati</taxon>
        <taxon>Actinomycetota</taxon>
        <taxon>Actinomycetes</taxon>
        <taxon>Pseudonocardiales</taxon>
        <taxon>Pseudonocardiaceae</taxon>
        <taxon>Prauserella</taxon>
        <taxon>Prauserella salsuginis group</taxon>
    </lineage>
</organism>
<dbReference type="RefSeq" id="WP_183780364.1">
    <property type="nucleotide sequence ID" value="NZ_JACIBS010000001.1"/>
</dbReference>
<sequence length="454" mass="50850">METLDDRLAHRLRSTGYGQWRAKVRAVNGCAQPVRLYGAHQLQDTRTGHVLHDHAGHIFAPCGNRRSSVCPSCSDRYAADAFHLVRAGLCGGTKGVPETVADRARVFATLTAPSFGRVHQARKTSSGKRIPCGCGEVHPDADPRAGTAIDPDAYDYVGAVLWQANAGILWQRFTMRLRREIAKRAGIPVRDLRDHARLSYGKVAEYQRRGLIHFHAVVRIDGPEGATDPPPAWATPDLLEDALLAAVAAVSVRIARPDGAPLVLEWGDQVDVRHIETGDTGDTNRGRVTDEGIAGYIAKYATKGTGTSEAADRPIRSQRDIDHLRISEHHRRMVQTCWDLGELAEYAELNLRRWAHMLGFRGHFLTKSQRYSTTFRIIRGDRRAYRHAQTLERLGLTEQADTVAVVNDWRFDGTGYRDDAERELAAGIAERIRHDRKTKYSEEYHREQQAAQHR</sequence>
<proteinExistence type="predicted"/>
<evidence type="ECO:0008006" key="3">
    <source>
        <dbReference type="Google" id="ProtNLM"/>
    </source>
</evidence>
<dbReference type="Proteomes" id="UP000564573">
    <property type="component" value="Unassembled WGS sequence"/>
</dbReference>
<keyword evidence="2" id="KW-1185">Reference proteome</keyword>
<comment type="caution">
    <text evidence="1">The sequence shown here is derived from an EMBL/GenBank/DDBJ whole genome shotgun (WGS) entry which is preliminary data.</text>
</comment>
<name>A0A839XP50_9PSEU</name>
<accession>A0A839XP50</accession>
<dbReference type="AlphaFoldDB" id="A0A839XP50"/>